<keyword evidence="2" id="KW-1185">Reference proteome</keyword>
<reference evidence="1 2" key="1">
    <citation type="journal article" date="2018" name="Harmful Algae">
        <title>The highly heterogeneous methylated genomes and diverse restriction-modification systems of bloom-forming Microcystis.</title>
        <authorList>
            <person name="Zhao L."/>
            <person name="Song Y."/>
            <person name="Li L."/>
            <person name="Gan N."/>
            <person name="Brand J.J."/>
            <person name="Song L."/>
        </authorList>
    </citation>
    <scope>NUCLEOTIDE SEQUENCE [LARGE SCALE GENOMIC DNA]</scope>
    <source>
        <strain evidence="1 2">PCC 7806SL</strain>
    </source>
</reference>
<accession>A0AB33BSY2</accession>
<sequence>METERMLEDVALYFPLYSLEKLIEWKLWILILVLVHDSPYLSTR</sequence>
<name>A0AB33BSY2_MICA7</name>
<organism evidence="1 2">
    <name type="scientific">Microcystis aeruginosa PCC 7806SL</name>
    <dbReference type="NCBI Taxonomy" id="1903187"/>
    <lineage>
        <taxon>Bacteria</taxon>
        <taxon>Bacillati</taxon>
        <taxon>Cyanobacteriota</taxon>
        <taxon>Cyanophyceae</taxon>
        <taxon>Oscillatoriophycideae</taxon>
        <taxon>Chroococcales</taxon>
        <taxon>Microcystaceae</taxon>
        <taxon>Microcystis</taxon>
    </lineage>
</organism>
<gene>
    <name evidence="1" type="ORF">BH695_3770</name>
</gene>
<dbReference type="Proteomes" id="UP000192439">
    <property type="component" value="Chromosome"/>
</dbReference>
<protein>
    <submittedName>
        <fullName evidence="1">Uncharacterized protein</fullName>
    </submittedName>
</protein>
<evidence type="ECO:0000313" key="1">
    <source>
        <dbReference type="EMBL" id="ARI83049.1"/>
    </source>
</evidence>
<evidence type="ECO:0000313" key="2">
    <source>
        <dbReference type="Proteomes" id="UP000192439"/>
    </source>
</evidence>
<dbReference type="EMBL" id="CP020771">
    <property type="protein sequence ID" value="ARI83049.1"/>
    <property type="molecule type" value="Genomic_DNA"/>
</dbReference>
<proteinExistence type="predicted"/>
<dbReference type="AlphaFoldDB" id="A0AB33BSY2"/>